<dbReference type="AlphaFoldDB" id="E7C8L4"/>
<name>E7C8L4_9GAMM</name>
<evidence type="ECO:0000259" key="1">
    <source>
        <dbReference type="Pfam" id="PF04069"/>
    </source>
</evidence>
<dbReference type="Pfam" id="PF04069">
    <property type="entry name" value="OpuAC"/>
    <property type="match status" value="1"/>
</dbReference>
<reference evidence="2" key="1">
    <citation type="submission" date="2010-01" db="EMBL/GenBank/DDBJ databases">
        <title>Genome fragments of uncultured bacteria from the North Pacific subtropical Gyre.</title>
        <authorList>
            <person name="Pham V.D."/>
            <person name="Delong E.F."/>
        </authorList>
    </citation>
    <scope>NUCLEOTIDE SEQUENCE</scope>
</reference>
<dbReference type="CDD" id="cd13643">
    <property type="entry name" value="PBP2_BCP_2"/>
    <property type="match status" value="1"/>
</dbReference>
<dbReference type="GO" id="GO:0043190">
    <property type="term" value="C:ATP-binding cassette (ABC) transporter complex"/>
    <property type="evidence" value="ECO:0007669"/>
    <property type="project" value="InterPro"/>
</dbReference>
<accession>E7C8L4</accession>
<dbReference type="Gene3D" id="3.40.190.10">
    <property type="entry name" value="Periplasmic binding protein-like II"/>
    <property type="match status" value="1"/>
</dbReference>
<evidence type="ECO:0000313" key="2">
    <source>
        <dbReference type="EMBL" id="ADI23788.1"/>
    </source>
</evidence>
<dbReference type="EMBL" id="GU568024">
    <property type="protein sequence ID" value="ADI23788.1"/>
    <property type="molecule type" value="Genomic_DNA"/>
</dbReference>
<feature type="domain" description="ABC-type glycine betaine transport system substrate-binding" evidence="1">
    <location>
        <begin position="38"/>
        <end position="311"/>
    </location>
</feature>
<dbReference type="GO" id="GO:0022857">
    <property type="term" value="F:transmembrane transporter activity"/>
    <property type="evidence" value="ECO:0007669"/>
    <property type="project" value="InterPro"/>
</dbReference>
<dbReference type="InterPro" id="IPR007210">
    <property type="entry name" value="ABC_Gly_betaine_transp_sub-bd"/>
</dbReference>
<proteinExistence type="predicted"/>
<protein>
    <submittedName>
        <fullName evidence="2">ABC-type proline/glycine betaine transport systems, periplasmic components</fullName>
    </submittedName>
</protein>
<sequence>MEIWRLVRKLSGAVLIALAVFSAPMSSYAGKGILKLHEADWTGNLVFANLAQILLEEELDYKAKLIFMPGGAGAWEALAAGDLDMGFEFWPNYNIGTKEKYMTEYGGDGSVELVTRTGVIGASDYWVPRYVIEGDTARGIKAVAPDLKSWEDLNKYKSIFATVETGGRGRLVGCPTPAWDCQDQPRLDALGIDFQAVELGTDTALWAELEGAYSRGEPILIYAWAPMWIFAKYDLVSMSLPENTDGKCWPACGWATDNTFHAANPGLKDKAPDAYALLKNVHLTNDQQAPMIFDVDVDKMSPEEAVRKWMASNESIWRAWLP</sequence>
<dbReference type="Gene3D" id="3.40.190.100">
    <property type="entry name" value="Glycine betaine-binding periplasmic protein, domain 2"/>
    <property type="match status" value="1"/>
</dbReference>
<dbReference type="SUPFAM" id="SSF53850">
    <property type="entry name" value="Periplasmic binding protein-like II"/>
    <property type="match status" value="1"/>
</dbReference>
<organism evidence="2">
    <name type="scientific">uncultured gamma proteobacterium HF4000_47G05</name>
    <dbReference type="NCBI Taxonomy" id="723582"/>
    <lineage>
        <taxon>Bacteria</taxon>
        <taxon>Pseudomonadati</taxon>
        <taxon>Pseudomonadota</taxon>
        <taxon>Gammaproteobacteria</taxon>
        <taxon>environmental samples</taxon>
    </lineage>
</organism>